<accession>A0AAV8WFC1</accession>
<sequence length="170" mass="19038">MFTSYQLMFRPVPITIEMISRYLLCVVAFFGAACATSVNECNENVLVPEEVTIDGCEADLAICPVTVNSMFNMTMRFKAPHYLESMTPQLIGKTALGEFELTGQAYNNNVCTGILNTICPVVEEEVIQYRYSVKMVVLPLLPITLKFSILDEALNETAICFKVDVFPRLE</sequence>
<dbReference type="Gene3D" id="2.60.40.770">
    <property type="match status" value="1"/>
</dbReference>
<feature type="signal peptide" evidence="1">
    <location>
        <begin position="1"/>
        <end position="35"/>
    </location>
</feature>
<dbReference type="Proteomes" id="UP001159042">
    <property type="component" value="Unassembled WGS sequence"/>
</dbReference>
<evidence type="ECO:0000313" key="2">
    <source>
        <dbReference type="EMBL" id="KAJ8925047.1"/>
    </source>
</evidence>
<dbReference type="InterPro" id="IPR014756">
    <property type="entry name" value="Ig_E-set"/>
</dbReference>
<evidence type="ECO:0008006" key="4">
    <source>
        <dbReference type="Google" id="ProtNLM"/>
    </source>
</evidence>
<reference evidence="2 3" key="1">
    <citation type="journal article" date="2023" name="Insect Mol. Biol.">
        <title>Genome sequencing provides insights into the evolution of gene families encoding plant cell wall-degrading enzymes in longhorned beetles.</title>
        <authorList>
            <person name="Shin N.R."/>
            <person name="Okamura Y."/>
            <person name="Kirsch R."/>
            <person name="Pauchet Y."/>
        </authorList>
    </citation>
    <scope>NUCLEOTIDE SEQUENCE [LARGE SCALE GENOMIC DNA]</scope>
    <source>
        <strain evidence="2">EAD_L_NR</strain>
    </source>
</reference>
<proteinExistence type="predicted"/>
<keyword evidence="1" id="KW-0732">Signal</keyword>
<protein>
    <recommendedName>
        <fullName evidence="4">MD-2-related lipid-recognition domain-containing protein</fullName>
    </recommendedName>
</protein>
<dbReference type="AlphaFoldDB" id="A0AAV8WFC1"/>
<dbReference type="EMBL" id="JANEYG010000002">
    <property type="protein sequence ID" value="KAJ8925047.1"/>
    <property type="molecule type" value="Genomic_DNA"/>
</dbReference>
<evidence type="ECO:0000256" key="1">
    <source>
        <dbReference type="SAM" id="SignalP"/>
    </source>
</evidence>
<name>A0AAV8WFC1_9CUCU</name>
<dbReference type="SUPFAM" id="SSF81296">
    <property type="entry name" value="E set domains"/>
    <property type="match status" value="1"/>
</dbReference>
<keyword evidence="3" id="KW-1185">Reference proteome</keyword>
<evidence type="ECO:0000313" key="3">
    <source>
        <dbReference type="Proteomes" id="UP001159042"/>
    </source>
</evidence>
<gene>
    <name evidence="2" type="ORF">NQ315_001218</name>
</gene>
<feature type="chain" id="PRO_5044012505" description="MD-2-related lipid-recognition domain-containing protein" evidence="1">
    <location>
        <begin position="36"/>
        <end position="170"/>
    </location>
</feature>
<organism evidence="2 3">
    <name type="scientific">Exocentrus adspersus</name>
    <dbReference type="NCBI Taxonomy" id="1586481"/>
    <lineage>
        <taxon>Eukaryota</taxon>
        <taxon>Metazoa</taxon>
        <taxon>Ecdysozoa</taxon>
        <taxon>Arthropoda</taxon>
        <taxon>Hexapoda</taxon>
        <taxon>Insecta</taxon>
        <taxon>Pterygota</taxon>
        <taxon>Neoptera</taxon>
        <taxon>Endopterygota</taxon>
        <taxon>Coleoptera</taxon>
        <taxon>Polyphaga</taxon>
        <taxon>Cucujiformia</taxon>
        <taxon>Chrysomeloidea</taxon>
        <taxon>Cerambycidae</taxon>
        <taxon>Lamiinae</taxon>
        <taxon>Acanthocinini</taxon>
        <taxon>Exocentrus</taxon>
    </lineage>
</organism>
<comment type="caution">
    <text evidence="2">The sequence shown here is derived from an EMBL/GenBank/DDBJ whole genome shotgun (WGS) entry which is preliminary data.</text>
</comment>